<evidence type="ECO:0000256" key="1">
    <source>
        <dbReference type="ARBA" id="ARBA00022729"/>
    </source>
</evidence>
<dbReference type="Gene3D" id="3.60.21.10">
    <property type="match status" value="1"/>
</dbReference>
<dbReference type="OrthoDB" id="45007at2759"/>
<evidence type="ECO:0000259" key="2">
    <source>
        <dbReference type="Pfam" id="PF16656"/>
    </source>
</evidence>
<evidence type="ECO:0000313" key="3">
    <source>
        <dbReference type="EMBL" id="CAD7632169.1"/>
    </source>
</evidence>
<dbReference type="InterPro" id="IPR015914">
    <property type="entry name" value="PAPs_N"/>
</dbReference>
<keyword evidence="1" id="KW-0732">Signal</keyword>
<evidence type="ECO:0000313" key="4">
    <source>
        <dbReference type="Proteomes" id="UP000759131"/>
    </source>
</evidence>
<feature type="domain" description="Purple acid phosphatase N-terminal" evidence="2">
    <location>
        <begin position="117"/>
        <end position="210"/>
    </location>
</feature>
<dbReference type="Gene3D" id="2.60.40.380">
    <property type="entry name" value="Purple acid phosphatase-like, N-terminal"/>
    <property type="match status" value="1"/>
</dbReference>
<proteinExistence type="predicted"/>
<dbReference type="AlphaFoldDB" id="A0A7R9Q4S9"/>
<dbReference type="Proteomes" id="UP000759131">
    <property type="component" value="Unassembled WGS sequence"/>
</dbReference>
<dbReference type="PANTHER" id="PTHR45867">
    <property type="entry name" value="PURPLE ACID PHOSPHATASE"/>
    <property type="match status" value="1"/>
</dbReference>
<dbReference type="InterPro" id="IPR029052">
    <property type="entry name" value="Metallo-depent_PP-like"/>
</dbReference>
<dbReference type="InterPro" id="IPR008963">
    <property type="entry name" value="Purple_acid_Pase-like_N"/>
</dbReference>
<name>A0A7R9Q4S9_9ACAR</name>
<dbReference type="GO" id="GO:0003993">
    <property type="term" value="F:acid phosphatase activity"/>
    <property type="evidence" value="ECO:0007669"/>
    <property type="project" value="InterPro"/>
</dbReference>
<dbReference type="PANTHER" id="PTHR45867:SF3">
    <property type="entry name" value="ACID PHOSPHATASE TYPE 7"/>
    <property type="match status" value="1"/>
</dbReference>
<dbReference type="EMBL" id="CAJPIZ010010527">
    <property type="protein sequence ID" value="CAG2112599.1"/>
    <property type="molecule type" value="Genomic_DNA"/>
</dbReference>
<accession>A0A7R9Q4S9</accession>
<sequence>MSNTQLLNQSWDYLSKQLTHFEESDDYLSKLTDALRVLRDQSFVEVLIEWYYDLYYTFINEELVPHFWSTFRNHQQLSEDTANTSTAGTTHAILFSTADHLIVLWIGSTDAYELTQPEQIHLAYGVGPTEMVVTWVTMDSTPETTVEFGQSPTGLNTITQGYATRFTDGGSEKRVMYIHRVVLKGLKPDEQYFYHCGSDSGGWSSVYWFKAMKEGNTWSPHLALIGDLGNVNGVSLPFLQKAVAKGKYDAVLHIGDFAYDMDSDNARVGDEFMRQMEPITA</sequence>
<dbReference type="Pfam" id="PF16656">
    <property type="entry name" value="Pur_ac_phosph_N"/>
    <property type="match status" value="1"/>
</dbReference>
<organism evidence="3">
    <name type="scientific">Medioppia subpectinata</name>
    <dbReference type="NCBI Taxonomy" id="1979941"/>
    <lineage>
        <taxon>Eukaryota</taxon>
        <taxon>Metazoa</taxon>
        <taxon>Ecdysozoa</taxon>
        <taxon>Arthropoda</taxon>
        <taxon>Chelicerata</taxon>
        <taxon>Arachnida</taxon>
        <taxon>Acari</taxon>
        <taxon>Acariformes</taxon>
        <taxon>Sarcoptiformes</taxon>
        <taxon>Oribatida</taxon>
        <taxon>Brachypylina</taxon>
        <taxon>Oppioidea</taxon>
        <taxon>Oppiidae</taxon>
        <taxon>Medioppia</taxon>
    </lineage>
</organism>
<dbReference type="GO" id="GO:0046872">
    <property type="term" value="F:metal ion binding"/>
    <property type="evidence" value="ECO:0007669"/>
    <property type="project" value="InterPro"/>
</dbReference>
<dbReference type="EMBL" id="OC865102">
    <property type="protein sequence ID" value="CAD7632169.1"/>
    <property type="molecule type" value="Genomic_DNA"/>
</dbReference>
<gene>
    <name evidence="3" type="ORF">OSB1V03_LOCUS12574</name>
</gene>
<dbReference type="SUPFAM" id="SSF49363">
    <property type="entry name" value="Purple acid phosphatase, N-terminal domain"/>
    <property type="match status" value="1"/>
</dbReference>
<keyword evidence="4" id="KW-1185">Reference proteome</keyword>
<protein>
    <recommendedName>
        <fullName evidence="2">Purple acid phosphatase N-terminal domain-containing protein</fullName>
    </recommendedName>
</protein>
<reference evidence="3" key="1">
    <citation type="submission" date="2020-11" db="EMBL/GenBank/DDBJ databases">
        <authorList>
            <person name="Tran Van P."/>
        </authorList>
    </citation>
    <scope>NUCLEOTIDE SEQUENCE</scope>
</reference>